<comment type="caution">
    <text evidence="1">The sequence shown here is derived from an EMBL/GenBank/DDBJ whole genome shotgun (WGS) entry which is preliminary data.</text>
</comment>
<keyword evidence="2" id="KW-1185">Reference proteome</keyword>
<accession>L7LNF2</accession>
<proteinExistence type="predicted"/>
<sequence length="280" mass="31263">IQDRAIADYRAAQARRVDDDLASVAEALAAGQAAAGRVAECVAEAVRVGKPAGERWRRVYGWRLGDEGWPRDLILPEWTDNAEEVPPKYKYPLETESYVYGGADYGYRPPDYLLEILREYGYVDYSRILRKAVSRTPLTGWRVLYRHATDWRTGVHWASIPVQAIACSAGWMGRALGNETIAPVSYTFGALVPAEAIVGRIMHYSGGDDWLGIPRQSKVFDSPVGDVLFEVVEHEYIVDPDLVDPSLTWKCGAVRTEDWIAGTTFRIAGDVEEPLIWAKS</sequence>
<gene>
    <name evidence="1" type="ORF">GSI01S_39_00580</name>
</gene>
<reference evidence="1 2" key="1">
    <citation type="submission" date="2012-12" db="EMBL/GenBank/DDBJ databases">
        <title>Whole genome shotgun sequence of Gordonia sihwensis NBRC 108236.</title>
        <authorList>
            <person name="Yoshida I."/>
            <person name="Hosoyama A."/>
            <person name="Tsuchikane K."/>
            <person name="Ando Y."/>
            <person name="Baba S."/>
            <person name="Ohji S."/>
            <person name="Hamada M."/>
            <person name="Tamura T."/>
            <person name="Yamazoe A."/>
            <person name="Yamazaki S."/>
            <person name="Fujita N."/>
        </authorList>
    </citation>
    <scope>NUCLEOTIDE SEQUENCE [LARGE SCALE GENOMIC DNA]</scope>
    <source>
        <strain evidence="1 2">NBRC 108236</strain>
    </source>
</reference>
<dbReference type="Proteomes" id="UP000035083">
    <property type="component" value="Unassembled WGS sequence"/>
</dbReference>
<feature type="non-terminal residue" evidence="1">
    <location>
        <position position="1"/>
    </location>
</feature>
<organism evidence="1 2">
    <name type="scientific">Gordonia sihwensis NBRC 108236</name>
    <dbReference type="NCBI Taxonomy" id="1223544"/>
    <lineage>
        <taxon>Bacteria</taxon>
        <taxon>Bacillati</taxon>
        <taxon>Actinomycetota</taxon>
        <taxon>Actinomycetes</taxon>
        <taxon>Mycobacteriales</taxon>
        <taxon>Gordoniaceae</taxon>
        <taxon>Gordonia</taxon>
    </lineage>
</organism>
<name>L7LNF2_9ACTN</name>
<evidence type="ECO:0000313" key="1">
    <source>
        <dbReference type="EMBL" id="GAC62660.1"/>
    </source>
</evidence>
<evidence type="ECO:0000313" key="2">
    <source>
        <dbReference type="Proteomes" id="UP000035083"/>
    </source>
</evidence>
<dbReference type="AlphaFoldDB" id="L7LNF2"/>
<dbReference type="RefSeq" id="WP_006898076.1">
    <property type="nucleotide sequence ID" value="NZ_BANU01000039.1"/>
</dbReference>
<protein>
    <submittedName>
        <fullName evidence="1">Uncharacterized protein</fullName>
    </submittedName>
</protein>
<dbReference type="EMBL" id="BANU01000039">
    <property type="protein sequence ID" value="GAC62660.1"/>
    <property type="molecule type" value="Genomic_DNA"/>
</dbReference>